<feature type="region of interest" description="Disordered" evidence="9">
    <location>
        <begin position="287"/>
        <end position="307"/>
    </location>
</feature>
<comment type="caution">
    <text evidence="11">The sequence shown here is derived from an EMBL/GenBank/DDBJ whole genome shotgun (WGS) entry which is preliminary data.</text>
</comment>
<evidence type="ECO:0000256" key="4">
    <source>
        <dbReference type="ARBA" id="ARBA00022797"/>
    </source>
</evidence>
<dbReference type="Gene3D" id="3.10.180.10">
    <property type="entry name" value="2,3-Dihydroxybiphenyl 1,2-Dioxygenase, domain 1"/>
    <property type="match status" value="2"/>
</dbReference>
<organism evidence="11 12">
    <name type="scientific">Dactylosporangium siamense</name>
    <dbReference type="NCBI Taxonomy" id="685454"/>
    <lineage>
        <taxon>Bacteria</taxon>
        <taxon>Bacillati</taxon>
        <taxon>Actinomycetota</taxon>
        <taxon>Actinomycetes</taxon>
        <taxon>Micromonosporales</taxon>
        <taxon>Micromonosporaceae</taxon>
        <taxon>Dactylosporangium</taxon>
    </lineage>
</organism>
<evidence type="ECO:0000256" key="8">
    <source>
        <dbReference type="RuleBase" id="RU000683"/>
    </source>
</evidence>
<evidence type="ECO:0000256" key="7">
    <source>
        <dbReference type="ARBA" id="ARBA00023004"/>
    </source>
</evidence>
<dbReference type="RefSeq" id="WP_203848825.1">
    <property type="nucleotide sequence ID" value="NZ_BAAAVW010000017.1"/>
</dbReference>
<accession>A0A919UDX4</accession>
<evidence type="ECO:0000256" key="2">
    <source>
        <dbReference type="ARBA" id="ARBA00008784"/>
    </source>
</evidence>
<dbReference type="PROSITE" id="PS00082">
    <property type="entry name" value="EXTRADIOL_DIOXYGENAS"/>
    <property type="match status" value="1"/>
</dbReference>
<dbReference type="PANTHER" id="PTHR21366">
    <property type="entry name" value="GLYOXALASE FAMILY PROTEIN"/>
    <property type="match status" value="1"/>
</dbReference>
<dbReference type="GO" id="GO:0008198">
    <property type="term" value="F:ferrous iron binding"/>
    <property type="evidence" value="ECO:0007669"/>
    <property type="project" value="InterPro"/>
</dbReference>
<dbReference type="InterPro" id="IPR037523">
    <property type="entry name" value="VOC_core"/>
</dbReference>
<evidence type="ECO:0000256" key="9">
    <source>
        <dbReference type="SAM" id="MobiDB-lite"/>
    </source>
</evidence>
<feature type="domain" description="VOC" evidence="10">
    <location>
        <begin position="143"/>
        <end position="260"/>
    </location>
</feature>
<gene>
    <name evidence="11" type="ORF">Dsi01nite_051240</name>
</gene>
<dbReference type="Pfam" id="PF22632">
    <property type="entry name" value="BphC_D1"/>
    <property type="match status" value="1"/>
</dbReference>
<dbReference type="SUPFAM" id="SSF54593">
    <property type="entry name" value="Glyoxalase/Bleomycin resistance protein/Dihydroxybiphenyl dioxygenase"/>
    <property type="match status" value="1"/>
</dbReference>
<keyword evidence="6 8" id="KW-0560">Oxidoreductase</keyword>
<evidence type="ECO:0000256" key="5">
    <source>
        <dbReference type="ARBA" id="ARBA00022964"/>
    </source>
</evidence>
<dbReference type="PROSITE" id="PS51819">
    <property type="entry name" value="VOC"/>
    <property type="match status" value="2"/>
</dbReference>
<dbReference type="CDD" id="cd07237">
    <property type="entry name" value="BphC1-RGP6_C_like"/>
    <property type="match status" value="1"/>
</dbReference>
<evidence type="ECO:0000256" key="3">
    <source>
        <dbReference type="ARBA" id="ARBA00022723"/>
    </source>
</evidence>
<evidence type="ECO:0000313" key="12">
    <source>
        <dbReference type="Proteomes" id="UP000660611"/>
    </source>
</evidence>
<dbReference type="InterPro" id="IPR050383">
    <property type="entry name" value="GlyoxalaseI/FosfomycinResist"/>
</dbReference>
<dbReference type="PANTHER" id="PTHR21366:SF14">
    <property type="entry name" value="GLYOXALASE DOMAIN-CONTAINING PROTEIN 5"/>
    <property type="match status" value="1"/>
</dbReference>
<keyword evidence="7 8" id="KW-0408">Iron</keyword>
<evidence type="ECO:0000256" key="6">
    <source>
        <dbReference type="ARBA" id="ARBA00023002"/>
    </source>
</evidence>
<keyword evidence="4 8" id="KW-0058">Aromatic hydrocarbons catabolism</keyword>
<dbReference type="AlphaFoldDB" id="A0A919UDX4"/>
<keyword evidence="3" id="KW-0479">Metal-binding</keyword>
<dbReference type="InterPro" id="IPR000486">
    <property type="entry name" value="Xdiol_ring_cleave_dOase_1/2"/>
</dbReference>
<dbReference type="EMBL" id="BONQ01000081">
    <property type="protein sequence ID" value="GIG47083.1"/>
    <property type="molecule type" value="Genomic_DNA"/>
</dbReference>
<sequence>MSKIAALGYLVVRGPLEEWKRFGTQVLGAQLIDGPDAATAMFRTDDRAFRIVVQDGPPGPDALVALGFEVADDAALNALVAELTAAAVPVEEDPRLAQLRRVRRLVRFADLDGNVIEAHVGQESSNAPFVSPRGIRFVCGDLGLGHVFLFTGDGQKAAGFYTSVLGFRISDTIAFGPENGIFLRCNPRHHTVAFAAIPGPPPGIGHLMVEVDSLEAVGRALDLVERDHQVQMSLGEHTNDRMTSFYVLTPSGFAVEYGWNGKLVEDDATWKVGHYDSPSVWGHHFTAPPPPPPGAGVAAAAGAGGEG</sequence>
<dbReference type="Pfam" id="PF00903">
    <property type="entry name" value="Glyoxalase"/>
    <property type="match status" value="1"/>
</dbReference>
<comment type="similarity">
    <text evidence="2 8">Belongs to the extradiol ring-cleavage dioxygenase family.</text>
</comment>
<dbReference type="InterPro" id="IPR004360">
    <property type="entry name" value="Glyas_Fos-R_dOase_dom"/>
</dbReference>
<keyword evidence="12" id="KW-1185">Reference proteome</keyword>
<comment type="cofactor">
    <cofactor evidence="1 8">
        <name>Fe(2+)</name>
        <dbReference type="ChEBI" id="CHEBI:29033"/>
    </cofactor>
</comment>
<reference evidence="11" key="1">
    <citation type="submission" date="2021-01" db="EMBL/GenBank/DDBJ databases">
        <title>Whole genome shotgun sequence of Dactylosporangium siamense NBRC 106093.</title>
        <authorList>
            <person name="Komaki H."/>
            <person name="Tamura T."/>
        </authorList>
    </citation>
    <scope>NUCLEOTIDE SEQUENCE</scope>
    <source>
        <strain evidence="11">NBRC 106093</strain>
    </source>
</reference>
<keyword evidence="5 8" id="KW-0223">Dioxygenase</keyword>
<dbReference type="GO" id="GO:0051213">
    <property type="term" value="F:dioxygenase activity"/>
    <property type="evidence" value="ECO:0007669"/>
    <property type="project" value="UniProtKB-KW"/>
</dbReference>
<evidence type="ECO:0000259" key="10">
    <source>
        <dbReference type="PROSITE" id="PS51819"/>
    </source>
</evidence>
<proteinExistence type="inferred from homology"/>
<dbReference type="InterPro" id="IPR029068">
    <property type="entry name" value="Glyas_Bleomycin-R_OHBP_Dase"/>
</dbReference>
<evidence type="ECO:0000313" key="11">
    <source>
        <dbReference type="EMBL" id="GIG47083.1"/>
    </source>
</evidence>
<feature type="domain" description="VOC" evidence="10">
    <location>
        <begin position="3"/>
        <end position="121"/>
    </location>
</feature>
<dbReference type="Proteomes" id="UP000660611">
    <property type="component" value="Unassembled WGS sequence"/>
</dbReference>
<evidence type="ECO:0000256" key="1">
    <source>
        <dbReference type="ARBA" id="ARBA00001954"/>
    </source>
</evidence>
<name>A0A919UDX4_9ACTN</name>
<protein>
    <submittedName>
        <fullName evidence="11">2,3-dihydroxybiphenyl 1,2-dioxygenase</fullName>
    </submittedName>
</protein>